<evidence type="ECO:0000313" key="2">
    <source>
        <dbReference type="Proteomes" id="UP001163823"/>
    </source>
</evidence>
<name>A0AAD7Q5B0_QUISA</name>
<evidence type="ECO:0000313" key="1">
    <source>
        <dbReference type="EMBL" id="KAJ7975168.1"/>
    </source>
</evidence>
<dbReference type="Proteomes" id="UP001163823">
    <property type="component" value="Chromosome 3"/>
</dbReference>
<dbReference type="EMBL" id="JARAOO010000003">
    <property type="protein sequence ID" value="KAJ7975168.1"/>
    <property type="molecule type" value="Genomic_DNA"/>
</dbReference>
<accession>A0AAD7Q5B0</accession>
<protein>
    <submittedName>
        <fullName evidence="1">Uncharacterized protein</fullName>
    </submittedName>
</protein>
<dbReference type="AlphaFoldDB" id="A0AAD7Q5B0"/>
<organism evidence="1 2">
    <name type="scientific">Quillaja saponaria</name>
    <name type="common">Soap bark tree</name>
    <dbReference type="NCBI Taxonomy" id="32244"/>
    <lineage>
        <taxon>Eukaryota</taxon>
        <taxon>Viridiplantae</taxon>
        <taxon>Streptophyta</taxon>
        <taxon>Embryophyta</taxon>
        <taxon>Tracheophyta</taxon>
        <taxon>Spermatophyta</taxon>
        <taxon>Magnoliopsida</taxon>
        <taxon>eudicotyledons</taxon>
        <taxon>Gunneridae</taxon>
        <taxon>Pentapetalae</taxon>
        <taxon>rosids</taxon>
        <taxon>fabids</taxon>
        <taxon>Fabales</taxon>
        <taxon>Quillajaceae</taxon>
        <taxon>Quillaja</taxon>
    </lineage>
</organism>
<dbReference type="KEGG" id="qsa:O6P43_005129"/>
<keyword evidence="2" id="KW-1185">Reference proteome</keyword>
<gene>
    <name evidence="1" type="ORF">O6P43_005129</name>
</gene>
<comment type="caution">
    <text evidence="1">The sequence shown here is derived from an EMBL/GenBank/DDBJ whole genome shotgun (WGS) entry which is preliminary data.</text>
</comment>
<proteinExistence type="predicted"/>
<reference evidence="1" key="1">
    <citation type="journal article" date="2023" name="Science">
        <title>Elucidation of the pathway for biosynthesis of saponin adjuvants from the soapbark tree.</title>
        <authorList>
            <person name="Reed J."/>
            <person name="Orme A."/>
            <person name="El-Demerdash A."/>
            <person name="Owen C."/>
            <person name="Martin L.B.B."/>
            <person name="Misra R.C."/>
            <person name="Kikuchi S."/>
            <person name="Rejzek M."/>
            <person name="Martin A.C."/>
            <person name="Harkess A."/>
            <person name="Leebens-Mack J."/>
            <person name="Louveau T."/>
            <person name="Stephenson M.J."/>
            <person name="Osbourn A."/>
        </authorList>
    </citation>
    <scope>NUCLEOTIDE SEQUENCE</scope>
    <source>
        <strain evidence="1">S10</strain>
    </source>
</reference>
<sequence>METGDLVPVCGLSMQRYRKRGRYHRILKTVVNDNDHVNISLLEEQHAKFQKVGLIPRVQPKIRLSMNLLKRFRDAYVGSMLCFADHVPCLNNVYFEMKIQDDQCVLRSFS</sequence>